<dbReference type="AlphaFoldDB" id="A0ABC9EPN2"/>
<evidence type="ECO:0000256" key="5">
    <source>
        <dbReference type="ARBA" id="ARBA00022801"/>
    </source>
</evidence>
<evidence type="ECO:0000256" key="4">
    <source>
        <dbReference type="ARBA" id="ARBA00022729"/>
    </source>
</evidence>
<dbReference type="SUPFAM" id="SSF51445">
    <property type="entry name" value="(Trans)glycosidases"/>
    <property type="match status" value="1"/>
</dbReference>
<sequence>MLPKRPQAVAMLLMLMVFDVSGAFVGITIGNDMSNLPSATDIVAILKANKIQHVRLIDADHQMLTALANTGIEVMVGVPNDQLLRVGQSRSTAADWINKNVAAYVPATNITYIAVGNEVLTNIPNAALVLVPALQFLQSALLAANLNTQVKISSPHSMDMISKAFPPSTATFNSTWSSIMSQYLQFLKNTGSSFMLNAQPYYGYVGGQGVFPLEYALFRSLSPNSQISDPNTNLFYTNMFDSMIDASYNAIQAMNFTGIPVLVTASGWPWRGGPNEKAATVDNALAYNTNLIRHVLNNSGTPSQPMNQSSTYIFELFNEDRRSGPVSEKNWGIMFPNATTVYSLSFEDVATTIPESPALRGMFCVANSSAPHSSLKHSLDWACGPGSANCSAIQPGQPCYESDNIVAVASYAFNDYYHRTQASGGTCSFNGTAMITSTDPSHGSCIFAGSTGANGGTASGPVSPDSFASKSQSCWLTRLVAALLAILVHINPPDPFTNYCNGPRKFDLKPHQDGESAHTLSPSVTVAADMSSSSSFPTSRFPFAAGAGAPGGGGGGGGGGGSSVRPWGSSGGTSVSSSGKRIQKELLDLNASDCSAGPKGDNLYHWLSTIIGPQGSPYEGGIFFLDIMFPPDYPFKPPMVTFKTRIYHCNVDATGKVHLDILKDGWSPAFTISKVLLAIKDIISNPDPYTPLVMSISRQYLTDRTKHDEIAAEWTMRFAR</sequence>
<dbReference type="FunFam" id="1.20.58.1040:FF:000010">
    <property type="entry name" value="Glucan endo-13-beta-glucosidase 4"/>
    <property type="match status" value="1"/>
</dbReference>
<keyword evidence="13" id="KW-1185">Reference proteome</keyword>
<keyword evidence="7" id="KW-1015">Disulfide bond</keyword>
<evidence type="ECO:0000259" key="11">
    <source>
        <dbReference type="PROSITE" id="PS50127"/>
    </source>
</evidence>
<keyword evidence="5" id="KW-0378">Hydrolase</keyword>
<evidence type="ECO:0000256" key="2">
    <source>
        <dbReference type="ARBA" id="ARBA00008773"/>
    </source>
</evidence>
<organism evidence="12 13">
    <name type="scientific">Urochloa decumbens</name>
    <dbReference type="NCBI Taxonomy" id="240449"/>
    <lineage>
        <taxon>Eukaryota</taxon>
        <taxon>Viridiplantae</taxon>
        <taxon>Streptophyta</taxon>
        <taxon>Embryophyta</taxon>
        <taxon>Tracheophyta</taxon>
        <taxon>Spermatophyta</taxon>
        <taxon>Magnoliopsida</taxon>
        <taxon>Liliopsida</taxon>
        <taxon>Poales</taxon>
        <taxon>Poaceae</taxon>
        <taxon>PACMAD clade</taxon>
        <taxon>Panicoideae</taxon>
        <taxon>Panicodae</taxon>
        <taxon>Paniceae</taxon>
        <taxon>Melinidinae</taxon>
        <taxon>Urochloa</taxon>
    </lineage>
</organism>
<dbReference type="PANTHER" id="PTHR32227">
    <property type="entry name" value="GLUCAN ENDO-1,3-BETA-GLUCOSIDASE BG1-RELATED-RELATED"/>
    <property type="match status" value="1"/>
</dbReference>
<dbReference type="Pfam" id="PF07983">
    <property type="entry name" value="X8"/>
    <property type="match status" value="1"/>
</dbReference>
<evidence type="ECO:0000256" key="6">
    <source>
        <dbReference type="ARBA" id="ARBA00022821"/>
    </source>
</evidence>
<dbReference type="InterPro" id="IPR012946">
    <property type="entry name" value="X8"/>
</dbReference>
<feature type="compositionally biased region" description="Gly residues" evidence="9">
    <location>
        <begin position="548"/>
        <end position="562"/>
    </location>
</feature>
<evidence type="ECO:0000313" key="12">
    <source>
        <dbReference type="EMBL" id="CAL5061991.1"/>
    </source>
</evidence>
<evidence type="ECO:0000256" key="10">
    <source>
        <dbReference type="SAM" id="SignalP"/>
    </source>
</evidence>
<proteinExistence type="inferred from homology"/>
<feature type="signal peptide" evidence="10">
    <location>
        <begin position="1"/>
        <end position="22"/>
    </location>
</feature>
<feature type="domain" description="UBC core" evidence="11">
    <location>
        <begin position="577"/>
        <end position="720"/>
    </location>
</feature>
<evidence type="ECO:0000313" key="13">
    <source>
        <dbReference type="Proteomes" id="UP001497457"/>
    </source>
</evidence>
<feature type="region of interest" description="Disordered" evidence="9">
    <location>
        <begin position="547"/>
        <end position="578"/>
    </location>
</feature>
<protein>
    <recommendedName>
        <fullName evidence="3">glucan endo-1,3-beta-D-glucosidase</fullName>
        <ecNumber evidence="3">3.2.1.39</ecNumber>
    </recommendedName>
</protein>
<keyword evidence="6" id="KW-0611">Plant defense</keyword>
<evidence type="ECO:0000256" key="3">
    <source>
        <dbReference type="ARBA" id="ARBA00012780"/>
    </source>
</evidence>
<dbReference type="Pfam" id="PF00332">
    <property type="entry name" value="Glyco_hydro_17"/>
    <property type="match status" value="1"/>
</dbReference>
<dbReference type="GO" id="GO:0006952">
    <property type="term" value="P:defense response"/>
    <property type="evidence" value="ECO:0007669"/>
    <property type="project" value="UniProtKB-KW"/>
</dbReference>
<dbReference type="Gene3D" id="1.20.58.1040">
    <property type="match status" value="1"/>
</dbReference>
<dbReference type="InterPro" id="IPR044965">
    <property type="entry name" value="Glyco_hydro_17_plant"/>
</dbReference>
<dbReference type="Gene3D" id="3.10.110.10">
    <property type="entry name" value="Ubiquitin Conjugating Enzyme"/>
    <property type="match status" value="1"/>
</dbReference>
<dbReference type="InterPro" id="IPR016135">
    <property type="entry name" value="UBQ-conjugating_enzyme/RWD"/>
</dbReference>
<dbReference type="InterPro" id="IPR000608">
    <property type="entry name" value="UBC"/>
</dbReference>
<keyword evidence="8" id="KW-0326">Glycosidase</keyword>
<dbReference type="EMBL" id="OZ075115">
    <property type="protein sequence ID" value="CAL5061991.1"/>
    <property type="molecule type" value="Genomic_DNA"/>
</dbReference>
<dbReference type="PROSITE" id="PS50127">
    <property type="entry name" value="UBC_2"/>
    <property type="match status" value="1"/>
</dbReference>
<name>A0ABC9EPN2_9POAL</name>
<dbReference type="InterPro" id="IPR017853">
    <property type="entry name" value="GH"/>
</dbReference>
<dbReference type="SMART" id="SM00212">
    <property type="entry name" value="UBCc"/>
    <property type="match status" value="1"/>
</dbReference>
<dbReference type="GO" id="GO:0042973">
    <property type="term" value="F:glucan endo-1,3-beta-D-glucosidase activity"/>
    <property type="evidence" value="ECO:0007669"/>
    <property type="project" value="UniProtKB-EC"/>
</dbReference>
<comment type="similarity">
    <text evidence="2">Belongs to the glycosyl hydrolase 17 family.</text>
</comment>
<evidence type="ECO:0000256" key="8">
    <source>
        <dbReference type="ARBA" id="ARBA00023295"/>
    </source>
</evidence>
<dbReference type="Gene3D" id="3.20.20.80">
    <property type="entry name" value="Glycosidases"/>
    <property type="match status" value="1"/>
</dbReference>
<feature type="chain" id="PRO_5044771608" description="glucan endo-1,3-beta-D-glucosidase" evidence="10">
    <location>
        <begin position="23"/>
        <end position="720"/>
    </location>
</feature>
<accession>A0ABC9EPN2</accession>
<evidence type="ECO:0000256" key="7">
    <source>
        <dbReference type="ARBA" id="ARBA00023157"/>
    </source>
</evidence>
<dbReference type="InterPro" id="IPR000490">
    <property type="entry name" value="Glyco_hydro_17"/>
</dbReference>
<dbReference type="Proteomes" id="UP001497457">
    <property type="component" value="Chromosome 5rd"/>
</dbReference>
<dbReference type="FunFam" id="3.10.110.10:FF:000092">
    <property type="entry name" value="Constitutive photomorphogenesis protein 10"/>
    <property type="match status" value="1"/>
</dbReference>
<feature type="compositionally biased region" description="Low complexity" evidence="9">
    <location>
        <begin position="563"/>
        <end position="578"/>
    </location>
</feature>
<dbReference type="EC" id="3.2.1.39" evidence="3"/>
<dbReference type="FunFam" id="3.20.20.80:FF:000002">
    <property type="entry name" value="Glucan endo-1,3-beta-glucosidase 3"/>
    <property type="match status" value="1"/>
</dbReference>
<dbReference type="Pfam" id="PF00179">
    <property type="entry name" value="UQ_con"/>
    <property type="match status" value="1"/>
</dbReference>
<gene>
    <name evidence="12" type="ORF">URODEC1_LOCUS98044</name>
</gene>
<reference evidence="12" key="1">
    <citation type="submission" date="2024-10" db="EMBL/GenBank/DDBJ databases">
        <authorList>
            <person name="Ryan C."/>
        </authorList>
    </citation>
    <scope>NUCLEOTIDE SEQUENCE [LARGE SCALE GENOMIC DNA]</scope>
</reference>
<dbReference type="SMART" id="SM00768">
    <property type="entry name" value="X8"/>
    <property type="match status" value="1"/>
</dbReference>
<comment type="catalytic activity">
    <reaction evidence="1">
        <text>Hydrolysis of (1-&gt;3)-beta-D-glucosidic linkages in (1-&gt;3)-beta-D-glucans.</text>
        <dbReference type="EC" id="3.2.1.39"/>
    </reaction>
</comment>
<dbReference type="SUPFAM" id="SSF54495">
    <property type="entry name" value="UBC-like"/>
    <property type="match status" value="1"/>
</dbReference>
<evidence type="ECO:0000256" key="9">
    <source>
        <dbReference type="SAM" id="MobiDB-lite"/>
    </source>
</evidence>
<evidence type="ECO:0000256" key="1">
    <source>
        <dbReference type="ARBA" id="ARBA00000382"/>
    </source>
</evidence>
<keyword evidence="4 10" id="KW-0732">Signal</keyword>